<keyword evidence="3 6" id="KW-0812">Transmembrane</keyword>
<feature type="transmembrane region" description="Helical" evidence="6">
    <location>
        <begin position="91"/>
        <end position="110"/>
    </location>
</feature>
<dbReference type="PANTHER" id="PTHR43791:SF36">
    <property type="entry name" value="TRANSPORTER, PUTATIVE (AFU_ORTHOLOGUE AFUA_6G08340)-RELATED"/>
    <property type="match status" value="1"/>
</dbReference>
<dbReference type="RefSeq" id="WP_379530062.1">
    <property type="nucleotide sequence ID" value="NZ_JBHSBI010000011.1"/>
</dbReference>
<feature type="transmembrane region" description="Helical" evidence="6">
    <location>
        <begin position="116"/>
        <end position="139"/>
    </location>
</feature>
<organism evidence="8 9">
    <name type="scientific">Nonomuraea purpurea</name>
    <dbReference type="NCBI Taxonomy" id="1849276"/>
    <lineage>
        <taxon>Bacteria</taxon>
        <taxon>Bacillati</taxon>
        <taxon>Actinomycetota</taxon>
        <taxon>Actinomycetes</taxon>
        <taxon>Streptosporangiales</taxon>
        <taxon>Streptosporangiaceae</taxon>
        <taxon>Nonomuraea</taxon>
    </lineage>
</organism>
<gene>
    <name evidence="8" type="ORF">ACFOY2_22615</name>
</gene>
<feature type="transmembrane region" description="Helical" evidence="6">
    <location>
        <begin position="252"/>
        <end position="273"/>
    </location>
</feature>
<feature type="transmembrane region" description="Helical" evidence="6">
    <location>
        <begin position="21"/>
        <end position="38"/>
    </location>
</feature>
<evidence type="ECO:0000256" key="2">
    <source>
        <dbReference type="ARBA" id="ARBA00022448"/>
    </source>
</evidence>
<evidence type="ECO:0000259" key="7">
    <source>
        <dbReference type="PROSITE" id="PS50850"/>
    </source>
</evidence>
<proteinExistence type="predicted"/>
<dbReference type="CDD" id="cd17319">
    <property type="entry name" value="MFS_ExuT_GudP_like"/>
    <property type="match status" value="1"/>
</dbReference>
<dbReference type="InterPro" id="IPR020846">
    <property type="entry name" value="MFS_dom"/>
</dbReference>
<feature type="transmembrane region" description="Helical" evidence="6">
    <location>
        <begin position="376"/>
        <end position="398"/>
    </location>
</feature>
<evidence type="ECO:0000313" key="9">
    <source>
        <dbReference type="Proteomes" id="UP001595851"/>
    </source>
</evidence>
<feature type="transmembrane region" description="Helical" evidence="6">
    <location>
        <begin position="318"/>
        <end position="338"/>
    </location>
</feature>
<feature type="transmembrane region" description="Helical" evidence="6">
    <location>
        <begin position="151"/>
        <end position="172"/>
    </location>
</feature>
<dbReference type="Gene3D" id="1.20.1250.20">
    <property type="entry name" value="MFS general substrate transporter like domains"/>
    <property type="match status" value="2"/>
</dbReference>
<sequence length="452" mass="48826">MTFPSPPSATSAVAARTHRKVFWRLIPLLALCYFIGYIDRANISFARAGLTESFGMSAAAFGFAAGIFFLGYALFEVPSNLALNKYGARKWITRIMISWGVMTVAIGFVTGPTGLYIFRFLLGVAEAGFFPGIILYLSLWFPNAIRARMTGIFMLSIPIASAFGSIINGQILQWFDGTLGLEGWRWMFLLGGIAAVILGFVVYFVLIDSPEKARWLDAEERDWLVTTLAAERAERAERAPSGAWAVFRDKRVLLLALIYFLIQFGGYPLIFWMPSIIADLGSGLSPMQLGLVAAVPYTLAGIVVFAMARRFSRRDDQVAHIVVPLVVAVLAFAVTMAVLGHPLIAFAAITIATMASMPATPMFWSLPTFYLSGVAAASGIALINSVGSIAGFLSPYAFGWIKDLSGSDTISIGVLVPVNLAAALVLIGFRIHHRRRAASAAEGSGRIASPAD</sequence>
<reference evidence="9" key="1">
    <citation type="journal article" date="2019" name="Int. J. Syst. Evol. Microbiol.">
        <title>The Global Catalogue of Microorganisms (GCM) 10K type strain sequencing project: providing services to taxonomists for standard genome sequencing and annotation.</title>
        <authorList>
            <consortium name="The Broad Institute Genomics Platform"/>
            <consortium name="The Broad Institute Genome Sequencing Center for Infectious Disease"/>
            <person name="Wu L."/>
            <person name="Ma J."/>
        </authorList>
    </citation>
    <scope>NUCLEOTIDE SEQUENCE [LARGE SCALE GENOMIC DNA]</scope>
    <source>
        <strain evidence="9">TBRC 1276</strain>
    </source>
</reference>
<evidence type="ECO:0000313" key="8">
    <source>
        <dbReference type="EMBL" id="MFC4010038.1"/>
    </source>
</evidence>
<dbReference type="EMBL" id="JBHSBI010000011">
    <property type="protein sequence ID" value="MFC4010038.1"/>
    <property type="molecule type" value="Genomic_DNA"/>
</dbReference>
<comment type="subcellular location">
    <subcellularLocation>
        <location evidence="1">Cell membrane</location>
        <topology evidence="1">Multi-pass membrane protein</topology>
    </subcellularLocation>
</comment>
<keyword evidence="5 6" id="KW-0472">Membrane</keyword>
<dbReference type="InterPro" id="IPR011701">
    <property type="entry name" value="MFS"/>
</dbReference>
<evidence type="ECO:0000256" key="3">
    <source>
        <dbReference type="ARBA" id="ARBA00022692"/>
    </source>
</evidence>
<feature type="transmembrane region" description="Helical" evidence="6">
    <location>
        <begin position="184"/>
        <end position="206"/>
    </location>
</feature>
<keyword evidence="2" id="KW-0813">Transport</keyword>
<evidence type="ECO:0000256" key="4">
    <source>
        <dbReference type="ARBA" id="ARBA00022989"/>
    </source>
</evidence>
<keyword evidence="4 6" id="KW-1133">Transmembrane helix</keyword>
<comment type="caution">
    <text evidence="8">The sequence shown here is derived from an EMBL/GenBank/DDBJ whole genome shotgun (WGS) entry which is preliminary data.</text>
</comment>
<dbReference type="PROSITE" id="PS50850">
    <property type="entry name" value="MFS"/>
    <property type="match status" value="1"/>
</dbReference>
<feature type="domain" description="Major facilitator superfamily (MFS) profile" evidence="7">
    <location>
        <begin position="25"/>
        <end position="436"/>
    </location>
</feature>
<evidence type="ECO:0000256" key="6">
    <source>
        <dbReference type="SAM" id="Phobius"/>
    </source>
</evidence>
<accession>A0ABV8G7T6</accession>
<keyword evidence="9" id="KW-1185">Reference proteome</keyword>
<feature type="transmembrane region" description="Helical" evidence="6">
    <location>
        <begin position="285"/>
        <end position="306"/>
    </location>
</feature>
<dbReference type="SUPFAM" id="SSF103473">
    <property type="entry name" value="MFS general substrate transporter"/>
    <property type="match status" value="1"/>
</dbReference>
<dbReference type="Proteomes" id="UP001595851">
    <property type="component" value="Unassembled WGS sequence"/>
</dbReference>
<feature type="transmembrane region" description="Helical" evidence="6">
    <location>
        <begin position="58"/>
        <end position="79"/>
    </location>
</feature>
<dbReference type="PANTHER" id="PTHR43791">
    <property type="entry name" value="PERMEASE-RELATED"/>
    <property type="match status" value="1"/>
</dbReference>
<protein>
    <submittedName>
        <fullName evidence="8">MFS transporter</fullName>
    </submittedName>
</protein>
<feature type="transmembrane region" description="Helical" evidence="6">
    <location>
        <begin position="410"/>
        <end position="429"/>
    </location>
</feature>
<evidence type="ECO:0000256" key="5">
    <source>
        <dbReference type="ARBA" id="ARBA00023136"/>
    </source>
</evidence>
<dbReference type="InterPro" id="IPR036259">
    <property type="entry name" value="MFS_trans_sf"/>
</dbReference>
<feature type="transmembrane region" description="Helical" evidence="6">
    <location>
        <begin position="344"/>
        <end position="364"/>
    </location>
</feature>
<evidence type="ECO:0000256" key="1">
    <source>
        <dbReference type="ARBA" id="ARBA00004651"/>
    </source>
</evidence>
<dbReference type="Pfam" id="PF07690">
    <property type="entry name" value="MFS_1"/>
    <property type="match status" value="1"/>
</dbReference>
<name>A0ABV8G7T6_9ACTN</name>